<evidence type="ECO:0008006" key="14">
    <source>
        <dbReference type="Google" id="ProtNLM"/>
    </source>
</evidence>
<keyword evidence="5 7" id="KW-0274">FAD</keyword>
<gene>
    <name evidence="12" type="ORF">HNR65_001602</name>
</gene>
<dbReference type="InterPro" id="IPR052166">
    <property type="entry name" value="Diverse_Acyl-CoA_DH"/>
</dbReference>
<dbReference type="Gene3D" id="2.40.110.10">
    <property type="entry name" value="Butyryl-CoA Dehydrogenase, subunit A, domain 2"/>
    <property type="match status" value="1"/>
</dbReference>
<dbReference type="InterPro" id="IPR009075">
    <property type="entry name" value="AcylCo_DH/oxidase_C"/>
</dbReference>
<dbReference type="Gene3D" id="1.10.540.10">
    <property type="entry name" value="Acyl-CoA dehydrogenase/oxidase, N-terminal domain"/>
    <property type="match status" value="1"/>
</dbReference>
<dbReference type="Pfam" id="PF02770">
    <property type="entry name" value="Acyl-CoA_dh_M"/>
    <property type="match status" value="1"/>
</dbReference>
<dbReference type="InterPro" id="IPR036250">
    <property type="entry name" value="AcylCo_DH-like_C"/>
</dbReference>
<dbReference type="Pfam" id="PF12806">
    <property type="entry name" value="Acyl-CoA_dh_C"/>
    <property type="match status" value="1"/>
</dbReference>
<dbReference type="InterPro" id="IPR009100">
    <property type="entry name" value="AcylCoA_DH/oxidase_NM_dom_sf"/>
</dbReference>
<evidence type="ECO:0000313" key="12">
    <source>
        <dbReference type="EMBL" id="MBA2881276.1"/>
    </source>
</evidence>
<comment type="subunit">
    <text evidence="3">Homotetramer.</text>
</comment>
<feature type="domain" description="Acyl-CoA dehydrogenase/oxidase C-terminal" evidence="8">
    <location>
        <begin position="284"/>
        <end position="453"/>
    </location>
</feature>
<feature type="domain" description="Acyl-CoA oxidase/dehydrogenase middle" evidence="9">
    <location>
        <begin position="162"/>
        <end position="267"/>
    </location>
</feature>
<evidence type="ECO:0000256" key="3">
    <source>
        <dbReference type="ARBA" id="ARBA00011881"/>
    </source>
</evidence>
<dbReference type="GO" id="GO:0050660">
    <property type="term" value="F:flavin adenine dinucleotide binding"/>
    <property type="evidence" value="ECO:0007669"/>
    <property type="project" value="InterPro"/>
</dbReference>
<dbReference type="PANTHER" id="PTHR42803:SF1">
    <property type="entry name" value="BROAD-SPECIFICITY LINEAR ACYL-COA DEHYDROGENASE FADE5"/>
    <property type="match status" value="1"/>
</dbReference>
<evidence type="ECO:0000256" key="2">
    <source>
        <dbReference type="ARBA" id="ARBA00009347"/>
    </source>
</evidence>
<dbReference type="Gene3D" id="1.20.140.10">
    <property type="entry name" value="Butyryl-CoA Dehydrogenase, subunit A, domain 3"/>
    <property type="match status" value="1"/>
</dbReference>
<evidence type="ECO:0000313" key="13">
    <source>
        <dbReference type="Proteomes" id="UP000525298"/>
    </source>
</evidence>
<evidence type="ECO:0000259" key="11">
    <source>
        <dbReference type="Pfam" id="PF12806"/>
    </source>
</evidence>
<evidence type="ECO:0000256" key="5">
    <source>
        <dbReference type="ARBA" id="ARBA00022827"/>
    </source>
</evidence>
<dbReference type="InterPro" id="IPR037069">
    <property type="entry name" value="AcylCoA_DH/ox_N_sf"/>
</dbReference>
<evidence type="ECO:0000256" key="1">
    <source>
        <dbReference type="ARBA" id="ARBA00001974"/>
    </source>
</evidence>
<comment type="caution">
    <text evidence="12">The sequence shown here is derived from an EMBL/GenBank/DDBJ whole genome shotgun (WGS) entry which is preliminary data.</text>
</comment>
<feature type="domain" description="Acyl-CoA dehydrogenase/oxidase N-terminal" evidence="10">
    <location>
        <begin position="40"/>
        <end position="156"/>
    </location>
</feature>
<keyword evidence="6 7" id="KW-0560">Oxidoreductase</keyword>
<sequence>MAQILADRRDIDFVLYEQFDAEQLTRYHKFADQNKKLFDMLVTEARNLSVKEILPTNAEGDEQGVVFENGQVRVPECFHRPFRLLLDGEWTSMTESPEYGGQGIPNMINTAVLEYIWGANYCLANYGMMGHGTGKMIELFGTPEQKALFVKKLYKGQWGGTMLLTEPEAGSDVGALTTSARKNTDGTYSITGNKIFITNGDHDLTENIIHPVLARVEGAPAGTRGISIFIVPKIWVNEDGSPGEPNDVVCTGVEKKLGIHASATCSIALGQKGQCRGLLLGEENQGMPIMFHMMNEARLNVGFQGFTYASAAYLYAANYAKQRIQGRDIAAGKDPEAPNVPIVVHPDVRRMLMWMKAHVDGMRSFIYYVSLLMDRKNADPEGSRSETDQDLIDFFIPLAKAYCSQRSFDVCATAMQVYGGYGYTREFPVEQLMRDCRITSIYEGTDGIQAMDLIGRKLRLKNGRLFACFVEDVGKTISRARDIPALKDMADVLARALARLEQAAGKVSRQGPADQVRTAYAYAFPFLEVTGDVIVAWMLLWRACVASEKLAAKVRKKDKTYYQGIMYTAEFFICNLLPPAMGKMDCIVSPNSAAIDIADECFGG</sequence>
<evidence type="ECO:0000259" key="10">
    <source>
        <dbReference type="Pfam" id="PF02771"/>
    </source>
</evidence>
<dbReference type="SUPFAM" id="SSF47203">
    <property type="entry name" value="Acyl-CoA dehydrogenase C-terminal domain-like"/>
    <property type="match status" value="1"/>
</dbReference>
<proteinExistence type="inferred from homology"/>
<dbReference type="RefSeq" id="WP_181550923.1">
    <property type="nucleotide sequence ID" value="NZ_JACDUS010000003.1"/>
</dbReference>
<dbReference type="InterPro" id="IPR006091">
    <property type="entry name" value="Acyl-CoA_Oxase/DH_mid-dom"/>
</dbReference>
<reference evidence="12 13" key="1">
    <citation type="submission" date="2020-07" db="EMBL/GenBank/DDBJ databases">
        <title>Genomic Encyclopedia of Type Strains, Phase IV (KMG-IV): sequencing the most valuable type-strain genomes for metagenomic binning, comparative biology and taxonomic classification.</title>
        <authorList>
            <person name="Goeker M."/>
        </authorList>
    </citation>
    <scope>NUCLEOTIDE SEQUENCE [LARGE SCALE GENOMIC DNA]</scope>
    <source>
        <strain evidence="12 13">DSM 17721</strain>
    </source>
</reference>
<dbReference type="Pfam" id="PF02771">
    <property type="entry name" value="Acyl-CoA_dh_N"/>
    <property type="match status" value="1"/>
</dbReference>
<dbReference type="InterPro" id="IPR013786">
    <property type="entry name" value="AcylCoA_DH/ox_N"/>
</dbReference>
<dbReference type="SUPFAM" id="SSF56645">
    <property type="entry name" value="Acyl-CoA dehydrogenase NM domain-like"/>
    <property type="match status" value="1"/>
</dbReference>
<accession>A0A7W0C8T4</accession>
<feature type="domain" description="Acetyl-CoA dehydrogenase-like C-terminal" evidence="11">
    <location>
        <begin position="469"/>
        <end position="597"/>
    </location>
</feature>
<name>A0A7W0C8T4_9BACT</name>
<dbReference type="InterPro" id="IPR046373">
    <property type="entry name" value="Acyl-CoA_Oxase/DH_mid-dom_sf"/>
</dbReference>
<organism evidence="12 13">
    <name type="scientific">Desulfosalsimonas propionicica</name>
    <dbReference type="NCBI Taxonomy" id="332175"/>
    <lineage>
        <taxon>Bacteria</taxon>
        <taxon>Pseudomonadati</taxon>
        <taxon>Thermodesulfobacteriota</taxon>
        <taxon>Desulfobacteria</taxon>
        <taxon>Desulfobacterales</taxon>
        <taxon>Desulfosalsimonadaceae</taxon>
        <taxon>Desulfosalsimonas</taxon>
    </lineage>
</organism>
<dbReference type="EMBL" id="JACDUS010000003">
    <property type="protein sequence ID" value="MBA2881276.1"/>
    <property type="molecule type" value="Genomic_DNA"/>
</dbReference>
<keyword evidence="13" id="KW-1185">Reference proteome</keyword>
<comment type="similarity">
    <text evidence="2 7">Belongs to the acyl-CoA dehydrogenase family.</text>
</comment>
<dbReference type="AlphaFoldDB" id="A0A7W0C8T4"/>
<dbReference type="GO" id="GO:0016627">
    <property type="term" value="F:oxidoreductase activity, acting on the CH-CH group of donors"/>
    <property type="evidence" value="ECO:0007669"/>
    <property type="project" value="InterPro"/>
</dbReference>
<dbReference type="Pfam" id="PF00441">
    <property type="entry name" value="Acyl-CoA_dh_1"/>
    <property type="match status" value="1"/>
</dbReference>
<evidence type="ECO:0000256" key="7">
    <source>
        <dbReference type="RuleBase" id="RU362125"/>
    </source>
</evidence>
<dbReference type="InterPro" id="IPR025878">
    <property type="entry name" value="Acyl-CoA_dh-like_C_dom"/>
</dbReference>
<comment type="cofactor">
    <cofactor evidence="1 7">
        <name>FAD</name>
        <dbReference type="ChEBI" id="CHEBI:57692"/>
    </cofactor>
</comment>
<evidence type="ECO:0000256" key="4">
    <source>
        <dbReference type="ARBA" id="ARBA00022630"/>
    </source>
</evidence>
<dbReference type="PANTHER" id="PTHR42803">
    <property type="entry name" value="ACYL-COA DEHYDROGENASE"/>
    <property type="match status" value="1"/>
</dbReference>
<dbReference type="Proteomes" id="UP000525298">
    <property type="component" value="Unassembled WGS sequence"/>
</dbReference>
<evidence type="ECO:0000259" key="9">
    <source>
        <dbReference type="Pfam" id="PF02770"/>
    </source>
</evidence>
<evidence type="ECO:0000256" key="6">
    <source>
        <dbReference type="ARBA" id="ARBA00023002"/>
    </source>
</evidence>
<protein>
    <recommendedName>
        <fullName evidence="14">Acyl-CoA dehydrogenase</fullName>
    </recommendedName>
</protein>
<evidence type="ECO:0000259" key="8">
    <source>
        <dbReference type="Pfam" id="PF00441"/>
    </source>
</evidence>
<keyword evidence="4 7" id="KW-0285">Flavoprotein</keyword>